<protein>
    <submittedName>
        <fullName evidence="1">Uncharacterized protein</fullName>
    </submittedName>
</protein>
<dbReference type="Proteomes" id="UP000236546">
    <property type="component" value="Unassembled WGS sequence"/>
</dbReference>
<dbReference type="OrthoDB" id="10626894at2759"/>
<dbReference type="AlphaFoldDB" id="A0A2K0TIJ4"/>
<proteinExistence type="predicted"/>
<dbReference type="EMBL" id="MTYH01000025">
    <property type="protein sequence ID" value="PNP45332.1"/>
    <property type="molecule type" value="Genomic_DNA"/>
</dbReference>
<evidence type="ECO:0000313" key="2">
    <source>
        <dbReference type="Proteomes" id="UP000236546"/>
    </source>
</evidence>
<evidence type="ECO:0000313" key="1">
    <source>
        <dbReference type="EMBL" id="PNP45332.1"/>
    </source>
</evidence>
<organism evidence="1 2">
    <name type="scientific">Trichoderma gamsii</name>
    <dbReference type="NCBI Taxonomy" id="398673"/>
    <lineage>
        <taxon>Eukaryota</taxon>
        <taxon>Fungi</taxon>
        <taxon>Dikarya</taxon>
        <taxon>Ascomycota</taxon>
        <taxon>Pezizomycotina</taxon>
        <taxon>Sordariomycetes</taxon>
        <taxon>Hypocreomycetidae</taxon>
        <taxon>Hypocreales</taxon>
        <taxon>Hypocreaceae</taxon>
        <taxon>Trichoderma</taxon>
    </lineage>
</organism>
<name>A0A2K0TIJ4_9HYPO</name>
<sequence>MEECRHHLRVNAALFPVFYRCSSSSRTCAEKPSSAMDEDAPLRVLYA</sequence>
<accession>A0A2K0TIJ4</accession>
<reference evidence="1 2" key="1">
    <citation type="submission" date="2017-02" db="EMBL/GenBank/DDBJ databases">
        <title>Genomes of Trichoderma spp. with biocontrol activity.</title>
        <authorList>
            <person name="Gardiner D."/>
            <person name="Kazan K."/>
            <person name="Vos C."/>
            <person name="Harvey P."/>
        </authorList>
    </citation>
    <scope>NUCLEOTIDE SEQUENCE [LARGE SCALE GENOMIC DNA]</scope>
    <source>
        <strain evidence="1 2">A5MH</strain>
    </source>
</reference>
<comment type="caution">
    <text evidence="1">The sequence shown here is derived from an EMBL/GenBank/DDBJ whole genome shotgun (WGS) entry which is preliminary data.</text>
</comment>
<gene>
    <name evidence="1" type="ORF">TGAMA5MH_03056</name>
</gene>